<proteinExistence type="predicted"/>
<evidence type="ECO:0000256" key="1">
    <source>
        <dbReference type="SAM" id="MobiDB-lite"/>
    </source>
</evidence>
<evidence type="ECO:0000313" key="3">
    <source>
        <dbReference type="WBParaSite" id="L893_g18387.t1"/>
    </source>
</evidence>
<dbReference type="AlphaFoldDB" id="A0A1I7YPH8"/>
<dbReference type="Proteomes" id="UP000095287">
    <property type="component" value="Unplaced"/>
</dbReference>
<keyword evidence="2" id="KW-1185">Reference proteome</keyword>
<name>A0A1I7YPH8_9BILA</name>
<dbReference type="WBParaSite" id="L893_g18387.t1">
    <property type="protein sequence ID" value="L893_g18387.t1"/>
    <property type="gene ID" value="L893_g18387"/>
</dbReference>
<sequence>MFFGGLMKLIWSRSKSKSSKSGSQKSASEAEAMTQFTNEDTSSASSEVAPDERFCEETQIHRGAQILPENLRKRSLSSRDPFYGMSRPPTFAHITHHKG</sequence>
<accession>A0A1I7YPH8</accession>
<feature type="region of interest" description="Disordered" evidence="1">
    <location>
        <begin position="12"/>
        <end position="52"/>
    </location>
</feature>
<evidence type="ECO:0000313" key="2">
    <source>
        <dbReference type="Proteomes" id="UP000095287"/>
    </source>
</evidence>
<reference evidence="3" key="1">
    <citation type="submission" date="2016-11" db="UniProtKB">
        <authorList>
            <consortium name="WormBaseParasite"/>
        </authorList>
    </citation>
    <scope>IDENTIFICATION</scope>
</reference>
<feature type="compositionally biased region" description="Polar residues" evidence="1">
    <location>
        <begin position="34"/>
        <end position="46"/>
    </location>
</feature>
<organism evidence="2 3">
    <name type="scientific">Steinernema glaseri</name>
    <dbReference type="NCBI Taxonomy" id="37863"/>
    <lineage>
        <taxon>Eukaryota</taxon>
        <taxon>Metazoa</taxon>
        <taxon>Ecdysozoa</taxon>
        <taxon>Nematoda</taxon>
        <taxon>Chromadorea</taxon>
        <taxon>Rhabditida</taxon>
        <taxon>Tylenchina</taxon>
        <taxon>Panagrolaimomorpha</taxon>
        <taxon>Strongyloidoidea</taxon>
        <taxon>Steinernematidae</taxon>
        <taxon>Steinernema</taxon>
    </lineage>
</organism>
<protein>
    <submittedName>
        <fullName evidence="3">Uncharacterized protein</fullName>
    </submittedName>
</protein>
<feature type="region of interest" description="Disordered" evidence="1">
    <location>
        <begin position="65"/>
        <end position="99"/>
    </location>
</feature>